<evidence type="ECO:0000259" key="1">
    <source>
        <dbReference type="PROSITE" id="PS51379"/>
    </source>
</evidence>
<dbReference type="Gene3D" id="1.10.1060.10">
    <property type="entry name" value="Alpha-helical ferredoxin"/>
    <property type="match status" value="1"/>
</dbReference>
<dbReference type="InterPro" id="IPR006004">
    <property type="entry name" value="SudA-like"/>
</dbReference>
<dbReference type="OrthoDB" id="10250374at2759"/>
<proteinExistence type="predicted"/>
<dbReference type="Pfam" id="PF00175">
    <property type="entry name" value="NAD_binding_1"/>
    <property type="match status" value="1"/>
</dbReference>
<reference evidence="4" key="2">
    <citation type="submission" date="2020-12" db="EMBL/GenBank/DDBJ databases">
        <title>New Spironucleus salmonicida genome in near-complete chromosomes.</title>
        <authorList>
            <person name="Xu F."/>
            <person name="Kurt Z."/>
            <person name="Jimenez-Gonzalez A."/>
            <person name="Astvaldsson A."/>
            <person name="Andersson J.O."/>
            <person name="Svard S.G."/>
        </authorList>
    </citation>
    <scope>NUCLEOTIDE SEQUENCE</scope>
    <source>
        <strain evidence="4">ATCC 50377</strain>
    </source>
</reference>
<dbReference type="PRINTS" id="PR00411">
    <property type="entry name" value="PNDRDTASEI"/>
</dbReference>
<evidence type="ECO:0000313" key="3">
    <source>
        <dbReference type="EMBL" id="EST41331.1"/>
    </source>
</evidence>
<dbReference type="InterPro" id="IPR039261">
    <property type="entry name" value="FNR_nucleotide-bd"/>
</dbReference>
<dbReference type="SUPFAM" id="SSF63380">
    <property type="entry name" value="Riboflavin synthase domain-like"/>
    <property type="match status" value="1"/>
</dbReference>
<dbReference type="EMBL" id="KI546170">
    <property type="protein sequence ID" value="EST41331.1"/>
    <property type="molecule type" value="Genomic_DNA"/>
</dbReference>
<dbReference type="SUPFAM" id="SSF46548">
    <property type="entry name" value="alpha-helical ferredoxin"/>
    <property type="match status" value="1"/>
</dbReference>
<dbReference type="PROSITE" id="PS51384">
    <property type="entry name" value="FAD_FR"/>
    <property type="match status" value="1"/>
</dbReference>
<dbReference type="Gene3D" id="3.40.50.80">
    <property type="entry name" value="Nucleotide-binding domain of ferredoxin-NADP reductase (FNR) module"/>
    <property type="match status" value="1"/>
</dbReference>
<dbReference type="InterPro" id="IPR017896">
    <property type="entry name" value="4Fe4S_Fe-S-bd"/>
</dbReference>
<dbReference type="PANTHER" id="PTHR42783:SF3">
    <property type="entry name" value="GLUTAMATE SYNTHASE [NADPH] SMALL CHAIN-RELATED"/>
    <property type="match status" value="1"/>
</dbReference>
<dbReference type="PRINTS" id="PR00368">
    <property type="entry name" value="FADPNR"/>
</dbReference>
<organism evidence="3">
    <name type="scientific">Spironucleus salmonicida</name>
    <dbReference type="NCBI Taxonomy" id="348837"/>
    <lineage>
        <taxon>Eukaryota</taxon>
        <taxon>Metamonada</taxon>
        <taxon>Diplomonadida</taxon>
        <taxon>Hexamitidae</taxon>
        <taxon>Hexamitinae</taxon>
        <taxon>Spironucleus</taxon>
    </lineage>
</organism>
<sequence>MADIEDVIRADGYKTVEKPQTRERYITPNNDITYKIIERVVLSTNPEILEFVIISPNVAAHCQAGQFVIVRANEKAERIPLTIADFDREKLTITLVCQSIGRSSKIINNMQVGDNIHDIAGPLGHPSQIHDNMGVVVLVAGGVGTAPVYPIAREIYKRPGNHVITIFGARMKELIFWEDKMRAVSHECYVTTDDGSYGIHGFGTTALQQIIDKAGYVKEDEEKIPERRFAEVYAIGPLPMMRAVSEVTRPYKIPTIVSLNTTMVDGTGMCGACRVNVDGKTKFACVDGPEFDAHVVDWQNLRQRMTTYCKEEQEEKQLPIEKPVQTKIPANKIPKKQTPMPVQDPEFRAQNWTEVALGYTAEMAVNEAKRCLNCPKPMCIKGCPVQVPIPQFIQKIKDQDFLGAYRIIKSAHSCPAISGRVCPQESQCQCAEGTYGCILERTGREAVGIGRLERFVADYVRENNLEEKALLDEENRIKPVQLTGKKVAVIGSGPAGIAAAGEVAKAGHSVVIFEALHKLGGVLSYGIPEFRLPKEIVAHEIAGLQRLGVVETRTNFVVGKSATIDDLKKEGFSAFFIGSGAGLPRFLGIPGEDLPGVLSANEFLTRCNLMKAYTFPQVSDTPVMHAQQVVVIGAGNVAMDCARCAQRLGAQVTIVYRRRIQDSPARAEEVEHAQEEGIEFGTLNAPIEIVGNCEGNGIKGLRTQVNMFENGQIVSCEGQEGFFTCQMVVIAVGQGPNPIIPSSTPGLDTNRGLIKTDDNLKTSLDGVYAGGDVNTGAATVIKALGAGKVAGLEINKYLSSMDCSIDPELYGKVFYPQVSEEYQKYYSNE</sequence>
<accession>V6LCE2</accession>
<gene>
    <name evidence="3" type="ORF">SS50377_19044</name>
    <name evidence="4" type="ORF">SS50377_26473</name>
</gene>
<dbReference type="Gene3D" id="3.50.50.60">
    <property type="entry name" value="FAD/NAD(P)-binding domain"/>
    <property type="match status" value="2"/>
</dbReference>
<keyword evidence="5" id="KW-1185">Reference proteome</keyword>
<dbReference type="GO" id="GO:0051536">
    <property type="term" value="F:iron-sulfur cluster binding"/>
    <property type="evidence" value="ECO:0007669"/>
    <property type="project" value="InterPro"/>
</dbReference>
<dbReference type="PROSITE" id="PS51379">
    <property type="entry name" value="4FE4S_FER_2"/>
    <property type="match status" value="1"/>
</dbReference>
<dbReference type="Gene3D" id="2.40.30.10">
    <property type="entry name" value="Translation factors"/>
    <property type="match status" value="1"/>
</dbReference>
<evidence type="ECO:0000313" key="5">
    <source>
        <dbReference type="Proteomes" id="UP000018208"/>
    </source>
</evidence>
<dbReference type="InterPro" id="IPR017927">
    <property type="entry name" value="FAD-bd_FR_type"/>
</dbReference>
<dbReference type="Pfam" id="PF07992">
    <property type="entry name" value="Pyr_redox_2"/>
    <property type="match status" value="1"/>
</dbReference>
<dbReference type="InterPro" id="IPR017938">
    <property type="entry name" value="Riboflavin_synthase-like_b-brl"/>
</dbReference>
<name>V6LCE2_9EUKA</name>
<feature type="domain" description="4Fe-4S ferredoxin-type" evidence="1">
    <location>
        <begin position="361"/>
        <end position="393"/>
    </location>
</feature>
<dbReference type="Pfam" id="PF10418">
    <property type="entry name" value="DHODB_Fe-S_bind"/>
    <property type="match status" value="1"/>
</dbReference>
<dbReference type="InterPro" id="IPR001433">
    <property type="entry name" value="OxRdtase_FAD/NAD-bd"/>
</dbReference>
<dbReference type="EMBL" id="AUWU02000006">
    <property type="protein sequence ID" value="KAH0572263.1"/>
    <property type="molecule type" value="Genomic_DNA"/>
</dbReference>
<dbReference type="CDD" id="cd06219">
    <property type="entry name" value="DHOD_e_trans_like1"/>
    <property type="match status" value="1"/>
</dbReference>
<dbReference type="VEuPathDB" id="GiardiaDB:SS50377_26473"/>
<dbReference type="InterPro" id="IPR009051">
    <property type="entry name" value="Helical_ferredxn"/>
</dbReference>
<protein>
    <submittedName>
        <fullName evidence="3">Sulfide dehydrogenase</fullName>
    </submittedName>
</protein>
<dbReference type="GO" id="GO:0016491">
    <property type="term" value="F:oxidoreductase activity"/>
    <property type="evidence" value="ECO:0007669"/>
    <property type="project" value="InterPro"/>
</dbReference>
<dbReference type="InterPro" id="IPR036188">
    <property type="entry name" value="FAD/NAD-bd_sf"/>
</dbReference>
<evidence type="ECO:0000259" key="2">
    <source>
        <dbReference type="PROSITE" id="PS51384"/>
    </source>
</evidence>
<dbReference type="NCBIfam" id="TIGR01316">
    <property type="entry name" value="gltA"/>
    <property type="match status" value="1"/>
</dbReference>
<evidence type="ECO:0000313" key="4">
    <source>
        <dbReference type="EMBL" id="KAH0572263.1"/>
    </source>
</evidence>
<dbReference type="InterPro" id="IPR019480">
    <property type="entry name" value="Dihydroorotate_DH_Fe-S-bd"/>
</dbReference>
<dbReference type="SUPFAM" id="SSF51971">
    <property type="entry name" value="Nucleotide-binding domain"/>
    <property type="match status" value="2"/>
</dbReference>
<dbReference type="NCBIfam" id="NF004862">
    <property type="entry name" value="PRK06222.1"/>
    <property type="match status" value="1"/>
</dbReference>
<feature type="domain" description="FAD-binding FR-type" evidence="2">
    <location>
        <begin position="29"/>
        <end position="129"/>
    </location>
</feature>
<reference evidence="3 4" key="1">
    <citation type="journal article" date="2014" name="PLoS Genet.">
        <title>The Genome of Spironucleus salmonicida Highlights a Fish Pathogen Adapted to Fluctuating Environments.</title>
        <authorList>
            <person name="Xu F."/>
            <person name="Jerlstrom-Hultqvist J."/>
            <person name="Einarsson E."/>
            <person name="Astvaldsson A."/>
            <person name="Svard S.G."/>
            <person name="Andersson J.O."/>
        </authorList>
    </citation>
    <scope>NUCLEOTIDE SEQUENCE</scope>
    <source>
        <strain evidence="4">ATCC 50377</strain>
    </source>
</reference>
<dbReference type="Proteomes" id="UP000018208">
    <property type="component" value="Unassembled WGS sequence"/>
</dbReference>
<dbReference type="SUPFAM" id="SSF52343">
    <property type="entry name" value="Ferredoxin reductase-like, C-terminal NADP-linked domain"/>
    <property type="match status" value="1"/>
</dbReference>
<dbReference type="PANTHER" id="PTHR42783">
    <property type="entry name" value="GLUTAMATE SYNTHASE [NADPH] SMALL CHAIN"/>
    <property type="match status" value="1"/>
</dbReference>
<dbReference type="Pfam" id="PF14691">
    <property type="entry name" value="Fer4_20"/>
    <property type="match status" value="1"/>
</dbReference>
<dbReference type="InterPro" id="IPR028261">
    <property type="entry name" value="DPD_II"/>
</dbReference>
<dbReference type="InterPro" id="IPR023753">
    <property type="entry name" value="FAD/NAD-binding_dom"/>
</dbReference>
<dbReference type="AlphaFoldDB" id="V6LCE2"/>